<gene>
    <name evidence="3" type="primary">oatA_1</name>
    <name evidence="3" type="ORF">AW09_002088</name>
</gene>
<feature type="transmembrane region" description="Helical" evidence="1">
    <location>
        <begin position="244"/>
        <end position="267"/>
    </location>
</feature>
<keyword evidence="3" id="KW-0808">Transferase</keyword>
<dbReference type="AlphaFoldDB" id="A0A080LXX6"/>
<accession>A0A080LXX6</accession>
<dbReference type="EC" id="2.3.1.-" evidence="3"/>
<feature type="transmembrane region" description="Helical" evidence="1">
    <location>
        <begin position="222"/>
        <end position="238"/>
    </location>
</feature>
<evidence type="ECO:0000259" key="2">
    <source>
        <dbReference type="Pfam" id="PF01757"/>
    </source>
</evidence>
<dbReference type="InterPro" id="IPR002656">
    <property type="entry name" value="Acyl_transf_3_dom"/>
</dbReference>
<keyword evidence="1" id="KW-0812">Transmembrane</keyword>
<keyword evidence="1" id="KW-1133">Transmembrane helix</keyword>
<feature type="transmembrane region" description="Helical" evidence="1">
    <location>
        <begin position="160"/>
        <end position="180"/>
    </location>
</feature>
<dbReference type="GO" id="GO:0016020">
    <property type="term" value="C:membrane"/>
    <property type="evidence" value="ECO:0007669"/>
    <property type="project" value="TreeGrafter"/>
</dbReference>
<name>A0A080LXX6_9PROT</name>
<dbReference type="Proteomes" id="UP000020077">
    <property type="component" value="Unassembled WGS sequence"/>
</dbReference>
<protein>
    <submittedName>
        <fullName evidence="3">O-acetyltransferase OatA</fullName>
        <ecNumber evidence="3">2.3.1.-</ecNumber>
    </submittedName>
</protein>
<keyword evidence="1" id="KW-0472">Membrane</keyword>
<feature type="transmembrane region" description="Helical" evidence="1">
    <location>
        <begin position="279"/>
        <end position="296"/>
    </location>
</feature>
<comment type="caution">
    <text evidence="3">The sequence shown here is derived from an EMBL/GenBank/DDBJ whole genome shotgun (WGS) entry which is preliminary data.</text>
</comment>
<feature type="transmembrane region" description="Helical" evidence="1">
    <location>
        <begin position="74"/>
        <end position="96"/>
    </location>
</feature>
<organism evidence="3 4">
    <name type="scientific">Candidatus Accumulibacter phosphatis</name>
    <dbReference type="NCBI Taxonomy" id="327160"/>
    <lineage>
        <taxon>Bacteria</taxon>
        <taxon>Pseudomonadati</taxon>
        <taxon>Pseudomonadota</taxon>
        <taxon>Betaproteobacteria</taxon>
        <taxon>Candidatus Accumulibacter</taxon>
    </lineage>
</organism>
<dbReference type="EMBL" id="JDVG02000345">
    <property type="protein sequence ID" value="KFB72720.1"/>
    <property type="molecule type" value="Genomic_DNA"/>
</dbReference>
<feature type="transmembrane region" description="Helical" evidence="1">
    <location>
        <begin position="32"/>
        <end position="53"/>
    </location>
</feature>
<dbReference type="GO" id="GO:0016747">
    <property type="term" value="F:acyltransferase activity, transferring groups other than amino-acyl groups"/>
    <property type="evidence" value="ECO:0007669"/>
    <property type="project" value="InterPro"/>
</dbReference>
<feature type="domain" description="Acyltransferase 3" evidence="2">
    <location>
        <begin position="1"/>
        <end position="322"/>
    </location>
</feature>
<dbReference type="PANTHER" id="PTHR23028:SF53">
    <property type="entry name" value="ACYL_TRANSF_3 DOMAIN-CONTAINING PROTEIN"/>
    <property type="match status" value="1"/>
</dbReference>
<sequence>MRGIAALWVVMWHVRTNFYAGTGFSDISFFEMAWYGVDIFFMLSGFILCHVHLQDFKKITWQATSAFIYLRFSRIYPVHLFTLAVVVAFFFFTVALGKPMDGRPRFGVDLFIANLFLVQSWGWAPNDSWNVLAWSISTEWFMYLLFPLIACLLSRLQWGVRALVCAALSLLLLVVSFRLLGLESTNSTYRFGVLRTFFSFLAGCFVYVAYRSGKLESWPWRTLEWVSIVWLLSTLFVWRSSFTALPAVALLILSLAMGQGAVSRFIGWRPVVYLGEISYSLYMVHMIVLELCFLPLDYTRYGSNASPALSLAWLCMSFLVVAATTLWTYNHVEKPARIYLRRLAGR</sequence>
<dbReference type="InterPro" id="IPR050879">
    <property type="entry name" value="Acyltransferase_3"/>
</dbReference>
<dbReference type="GO" id="GO:0000271">
    <property type="term" value="P:polysaccharide biosynthetic process"/>
    <property type="evidence" value="ECO:0007669"/>
    <property type="project" value="TreeGrafter"/>
</dbReference>
<feature type="transmembrane region" description="Helical" evidence="1">
    <location>
        <begin position="308"/>
        <end position="329"/>
    </location>
</feature>
<feature type="transmembrane region" description="Helical" evidence="1">
    <location>
        <begin position="192"/>
        <end position="210"/>
    </location>
</feature>
<proteinExistence type="predicted"/>
<dbReference type="PANTHER" id="PTHR23028">
    <property type="entry name" value="ACETYLTRANSFERASE"/>
    <property type="match status" value="1"/>
</dbReference>
<reference evidence="3 4" key="1">
    <citation type="submission" date="2014-02" db="EMBL/GenBank/DDBJ databases">
        <title>Expanding our view of genomic diversity in Candidatus Accumulibacter clades.</title>
        <authorList>
            <person name="Skennerton C.T."/>
            <person name="Barr J.J."/>
            <person name="Slater F.R."/>
            <person name="Bond P.L."/>
            <person name="Tyson G.W."/>
        </authorList>
    </citation>
    <scope>NUCLEOTIDE SEQUENCE [LARGE SCALE GENOMIC DNA]</scope>
    <source>
        <strain evidence="4">BA-91</strain>
    </source>
</reference>
<evidence type="ECO:0000256" key="1">
    <source>
        <dbReference type="SAM" id="Phobius"/>
    </source>
</evidence>
<evidence type="ECO:0000313" key="4">
    <source>
        <dbReference type="Proteomes" id="UP000020077"/>
    </source>
</evidence>
<keyword evidence="3" id="KW-0012">Acyltransferase</keyword>
<dbReference type="Pfam" id="PF01757">
    <property type="entry name" value="Acyl_transf_3"/>
    <property type="match status" value="1"/>
</dbReference>
<evidence type="ECO:0000313" key="3">
    <source>
        <dbReference type="EMBL" id="KFB72720.1"/>
    </source>
</evidence>
<feature type="transmembrane region" description="Helical" evidence="1">
    <location>
        <begin position="131"/>
        <end position="153"/>
    </location>
</feature>